<organism evidence="1 2">
    <name type="scientific">Racocetra persica</name>
    <dbReference type="NCBI Taxonomy" id="160502"/>
    <lineage>
        <taxon>Eukaryota</taxon>
        <taxon>Fungi</taxon>
        <taxon>Fungi incertae sedis</taxon>
        <taxon>Mucoromycota</taxon>
        <taxon>Glomeromycotina</taxon>
        <taxon>Glomeromycetes</taxon>
        <taxon>Diversisporales</taxon>
        <taxon>Gigasporaceae</taxon>
        <taxon>Racocetra</taxon>
    </lineage>
</organism>
<evidence type="ECO:0000313" key="2">
    <source>
        <dbReference type="Proteomes" id="UP000789920"/>
    </source>
</evidence>
<accession>A0ACA9SXK6</accession>
<sequence length="130" mass="14590">ERLEKFQMLSSDDVIQAEWRARELINQAEFDRAFTDQTGEKFSNSKHKKLDEQVLHDTTTSIQTVSTTNISSDKSSSSESSSDSGNSPPAFLPDEFRVQSHIANIPQLTPESKQESKQKAKVLQPVAYSD</sequence>
<reference evidence="1" key="1">
    <citation type="submission" date="2021-06" db="EMBL/GenBank/DDBJ databases">
        <authorList>
            <person name="Kallberg Y."/>
            <person name="Tangrot J."/>
            <person name="Rosling A."/>
        </authorList>
    </citation>
    <scope>NUCLEOTIDE SEQUENCE</scope>
    <source>
        <strain evidence="1">MA461A</strain>
    </source>
</reference>
<feature type="non-terminal residue" evidence="1">
    <location>
        <position position="1"/>
    </location>
</feature>
<proteinExistence type="predicted"/>
<evidence type="ECO:0000313" key="1">
    <source>
        <dbReference type="EMBL" id="CAG8850435.1"/>
    </source>
</evidence>
<feature type="non-terminal residue" evidence="1">
    <location>
        <position position="130"/>
    </location>
</feature>
<comment type="caution">
    <text evidence="1">The sequence shown here is derived from an EMBL/GenBank/DDBJ whole genome shotgun (WGS) entry which is preliminary data.</text>
</comment>
<dbReference type="EMBL" id="CAJVQC010170763">
    <property type="protein sequence ID" value="CAG8850435.1"/>
    <property type="molecule type" value="Genomic_DNA"/>
</dbReference>
<protein>
    <submittedName>
        <fullName evidence="1">32787_t:CDS:1</fullName>
    </submittedName>
</protein>
<gene>
    <name evidence="1" type="ORF">RPERSI_LOCUS36095</name>
</gene>
<dbReference type="Proteomes" id="UP000789920">
    <property type="component" value="Unassembled WGS sequence"/>
</dbReference>
<keyword evidence="2" id="KW-1185">Reference proteome</keyword>
<name>A0ACA9SXK6_9GLOM</name>